<accession>A0A450UQD5</accession>
<proteinExistence type="predicted"/>
<evidence type="ECO:0000313" key="2">
    <source>
        <dbReference type="EMBL" id="VFJ88458.1"/>
    </source>
</evidence>
<feature type="transmembrane region" description="Helical" evidence="1">
    <location>
        <begin position="60"/>
        <end position="76"/>
    </location>
</feature>
<name>A0A450UQD5_9GAMM</name>
<dbReference type="InterPro" id="IPR025519">
    <property type="entry name" value="DUF4407"/>
</dbReference>
<dbReference type="AlphaFoldDB" id="A0A450UQD5"/>
<gene>
    <name evidence="2" type="ORF">BECKH772A_GA0070896_1000842</name>
    <name evidence="3" type="ORF">BECKH772B_GA0070898_100349</name>
    <name evidence="4" type="ORF">BECKH772C_GA0070978_100018</name>
</gene>
<evidence type="ECO:0000313" key="4">
    <source>
        <dbReference type="EMBL" id="VFJ94774.1"/>
    </source>
</evidence>
<reference evidence="4" key="1">
    <citation type="submission" date="2019-02" db="EMBL/GenBank/DDBJ databases">
        <authorList>
            <person name="Gruber-Vodicka R. H."/>
            <person name="Seah K. B. B."/>
        </authorList>
    </citation>
    <scope>NUCLEOTIDE SEQUENCE</scope>
    <source>
        <strain evidence="4">BECK_SA2B12</strain>
        <strain evidence="2">BECK_SA2B15</strain>
        <strain evidence="3">BECK_SA2B20</strain>
    </source>
</reference>
<keyword evidence="1" id="KW-1133">Transmembrane helix</keyword>
<dbReference type="EMBL" id="CAADFG010000008">
    <property type="protein sequence ID" value="VFJ88458.1"/>
    <property type="molecule type" value="Genomic_DNA"/>
</dbReference>
<evidence type="ECO:0000313" key="3">
    <source>
        <dbReference type="EMBL" id="VFJ92815.1"/>
    </source>
</evidence>
<dbReference type="Pfam" id="PF14362">
    <property type="entry name" value="DUF4407"/>
    <property type="match status" value="1"/>
</dbReference>
<dbReference type="EMBL" id="CAADFJ010000001">
    <property type="protein sequence ID" value="VFJ94774.1"/>
    <property type="molecule type" value="Genomic_DNA"/>
</dbReference>
<protein>
    <submittedName>
        <fullName evidence="4">Uncharacterized protein</fullName>
    </submittedName>
</protein>
<feature type="transmembrane region" description="Helical" evidence="1">
    <location>
        <begin position="29"/>
        <end position="53"/>
    </location>
</feature>
<dbReference type="EMBL" id="CAADFI010000034">
    <property type="protein sequence ID" value="VFJ92815.1"/>
    <property type="molecule type" value="Genomic_DNA"/>
</dbReference>
<keyword evidence="1" id="KW-0472">Membrane</keyword>
<keyword evidence="1" id="KW-0812">Transmembrane</keyword>
<evidence type="ECO:0000256" key="1">
    <source>
        <dbReference type="SAM" id="Phobius"/>
    </source>
</evidence>
<sequence>MEVLRRFLLFCSGTNRALIEDCPPHDQLIQSAIGVTVLLTSFLAVLSGSYALYTVFQDTSVAISLGIVWALLIFNLE</sequence>
<organism evidence="4">
    <name type="scientific">Candidatus Kentrum eta</name>
    <dbReference type="NCBI Taxonomy" id="2126337"/>
    <lineage>
        <taxon>Bacteria</taxon>
        <taxon>Pseudomonadati</taxon>
        <taxon>Pseudomonadota</taxon>
        <taxon>Gammaproteobacteria</taxon>
        <taxon>Candidatus Kentrum</taxon>
    </lineage>
</organism>